<gene>
    <name evidence="1" type="ORF">ECRASSUSDP1_LOCUS21143</name>
</gene>
<evidence type="ECO:0000313" key="2">
    <source>
        <dbReference type="Proteomes" id="UP001295684"/>
    </source>
</evidence>
<accession>A0AAD2D4K6</accession>
<dbReference type="EMBL" id="CAMPGE010021585">
    <property type="protein sequence ID" value="CAI2379730.1"/>
    <property type="molecule type" value="Genomic_DNA"/>
</dbReference>
<dbReference type="AlphaFoldDB" id="A0AAD2D4K6"/>
<dbReference type="PANTHER" id="PTHR38666">
    <property type="match status" value="1"/>
</dbReference>
<protein>
    <submittedName>
        <fullName evidence="1">Uncharacterized protein</fullName>
    </submittedName>
</protein>
<organism evidence="1 2">
    <name type="scientific">Euplotes crassus</name>
    <dbReference type="NCBI Taxonomy" id="5936"/>
    <lineage>
        <taxon>Eukaryota</taxon>
        <taxon>Sar</taxon>
        <taxon>Alveolata</taxon>
        <taxon>Ciliophora</taxon>
        <taxon>Intramacronucleata</taxon>
        <taxon>Spirotrichea</taxon>
        <taxon>Hypotrichia</taxon>
        <taxon>Euplotida</taxon>
        <taxon>Euplotidae</taxon>
        <taxon>Moneuplotes</taxon>
    </lineage>
</organism>
<comment type="caution">
    <text evidence="1">The sequence shown here is derived from an EMBL/GenBank/DDBJ whole genome shotgun (WGS) entry which is preliminary data.</text>
</comment>
<dbReference type="Proteomes" id="UP001295684">
    <property type="component" value="Unassembled WGS sequence"/>
</dbReference>
<keyword evidence="2" id="KW-1185">Reference proteome</keyword>
<sequence>MLIRRFNRYFSKMEGAKKIVLDPFCFKQFEPKEDGTPAAIDFNKEELTEKVNSYYIEKGTDCLKPGYAPFCKHIFMENFTPALQSTAEITDENKGLLQCAYEARRENELAVLTRWFPQEHITATTAKYLDIILYSYDQVQSENESMSTEDPNKDIGYDYAIISIKPQGVDFELPMQPITMMRNSLGKEYGGSGVPFDEDKYKESVKYWESNALIK</sequence>
<reference evidence="1" key="1">
    <citation type="submission" date="2023-07" db="EMBL/GenBank/DDBJ databases">
        <authorList>
            <consortium name="AG Swart"/>
            <person name="Singh M."/>
            <person name="Singh A."/>
            <person name="Seah K."/>
            <person name="Emmerich C."/>
        </authorList>
    </citation>
    <scope>NUCLEOTIDE SEQUENCE</scope>
    <source>
        <strain evidence="1">DP1</strain>
    </source>
</reference>
<evidence type="ECO:0000313" key="1">
    <source>
        <dbReference type="EMBL" id="CAI2379730.1"/>
    </source>
</evidence>
<dbReference type="PANTHER" id="PTHR38666:SF2">
    <property type="entry name" value="FLAGELLAR ASSOCIATED PROTEIN"/>
    <property type="match status" value="1"/>
</dbReference>
<dbReference type="Pfam" id="PF11539">
    <property type="entry name" value="DUF3228"/>
    <property type="match status" value="1"/>
</dbReference>
<name>A0AAD2D4K6_EUPCR</name>
<dbReference type="Gene3D" id="3.30.2310.50">
    <property type="entry name" value="Protein of unknown function (DUF3228), domain 1"/>
    <property type="match status" value="2"/>
</dbReference>
<dbReference type="InterPro" id="IPR021610">
    <property type="entry name" value="DUF3228"/>
</dbReference>
<proteinExistence type="predicted"/>